<dbReference type="InterPro" id="IPR013078">
    <property type="entry name" value="His_Pase_superF_clade-1"/>
</dbReference>
<sequence length="204" mass="22784">MAQYIGLVRHGITDWNAQGKIQGRTDIPLNDTGRKQAALLAERLKKEDIAFEAVISSGLRRADETGSILANALNIPLLAPEPGLVERAYGQVEGTTPEEREKRWGADWRELDLGQERDDELRDRAVKTLESLALRSEGRNLLAVTHGSWLAQLFIALFGQMSQGHIGNLSYSIVERRGAEWHPVLYNCTKHIQPSDAVTIHRGR</sequence>
<dbReference type="PANTHER" id="PTHR48100">
    <property type="entry name" value="BROAD-SPECIFICITY PHOSPHATASE YOR283W-RELATED"/>
    <property type="match status" value="1"/>
</dbReference>
<dbReference type="SMART" id="SM00855">
    <property type="entry name" value="PGAM"/>
    <property type="match status" value="1"/>
</dbReference>
<dbReference type="InterPro" id="IPR029033">
    <property type="entry name" value="His_PPase_superfam"/>
</dbReference>
<accession>A0A3A3H0K0</accession>
<feature type="binding site" evidence="2">
    <location>
        <begin position="9"/>
        <end position="16"/>
    </location>
    <ligand>
        <name>substrate</name>
    </ligand>
</feature>
<feature type="active site" description="Proton donor/acceptor" evidence="1">
    <location>
        <position position="86"/>
    </location>
</feature>
<name>A0A3A3H0K0_PANTH</name>
<feature type="active site" description="Tele-phosphohistidine intermediate" evidence="1">
    <location>
        <position position="10"/>
    </location>
</feature>
<evidence type="ECO:0000256" key="1">
    <source>
        <dbReference type="PIRSR" id="PIRSR613078-1"/>
    </source>
</evidence>
<dbReference type="SUPFAM" id="SSF53254">
    <property type="entry name" value="Phosphoglycerate mutase-like"/>
    <property type="match status" value="1"/>
</dbReference>
<comment type="caution">
    <text evidence="3">The sequence shown here is derived from an EMBL/GenBank/DDBJ whole genome shotgun (WGS) entry which is preliminary data.</text>
</comment>
<dbReference type="EMBL" id="QYZD01000006">
    <property type="protein sequence ID" value="RJG24506.1"/>
    <property type="molecule type" value="Genomic_DNA"/>
</dbReference>
<dbReference type="AlphaFoldDB" id="A0A3A3H0K0"/>
<reference evidence="3 4" key="1">
    <citation type="submission" date="2018-09" db="EMBL/GenBank/DDBJ databases">
        <title>Paenibacillus SK2017-BO5.</title>
        <authorList>
            <person name="Piskunova J.V."/>
            <person name="Dubiley S.A."/>
            <person name="Severinov K.V."/>
        </authorList>
    </citation>
    <scope>NUCLEOTIDE SEQUENCE [LARGE SCALE GENOMIC DNA]</scope>
    <source>
        <strain evidence="3 4">BO5</strain>
    </source>
</reference>
<dbReference type="GO" id="GO:0016791">
    <property type="term" value="F:phosphatase activity"/>
    <property type="evidence" value="ECO:0007669"/>
    <property type="project" value="TreeGrafter"/>
</dbReference>
<evidence type="ECO:0000313" key="4">
    <source>
        <dbReference type="Proteomes" id="UP000266177"/>
    </source>
</evidence>
<dbReference type="Pfam" id="PF00300">
    <property type="entry name" value="His_Phos_1"/>
    <property type="match status" value="1"/>
</dbReference>
<dbReference type="PANTHER" id="PTHR48100:SF59">
    <property type="entry name" value="ADENOSYLCOBALAMIN_ALPHA-RIBAZOLE PHOSPHATASE"/>
    <property type="match status" value="1"/>
</dbReference>
<evidence type="ECO:0000256" key="2">
    <source>
        <dbReference type="PIRSR" id="PIRSR613078-2"/>
    </source>
</evidence>
<gene>
    <name evidence="3" type="ORF">DQX05_09285</name>
</gene>
<dbReference type="RefSeq" id="WP_119792921.1">
    <property type="nucleotide sequence ID" value="NZ_QYZD01000006.1"/>
</dbReference>
<protein>
    <submittedName>
        <fullName evidence="3">Histidine phosphatase family protein</fullName>
    </submittedName>
</protein>
<proteinExistence type="predicted"/>
<dbReference type="Proteomes" id="UP000266177">
    <property type="component" value="Unassembled WGS sequence"/>
</dbReference>
<dbReference type="CDD" id="cd07067">
    <property type="entry name" value="HP_PGM_like"/>
    <property type="match status" value="1"/>
</dbReference>
<feature type="binding site" evidence="2">
    <location>
        <begin position="86"/>
        <end position="89"/>
    </location>
    <ligand>
        <name>substrate</name>
    </ligand>
</feature>
<dbReference type="Gene3D" id="3.40.50.1240">
    <property type="entry name" value="Phosphoglycerate mutase-like"/>
    <property type="match status" value="1"/>
</dbReference>
<organism evidence="3 4">
    <name type="scientific">Paenibacillus thiaminolyticus</name>
    <name type="common">Bacillus thiaminolyticus</name>
    <dbReference type="NCBI Taxonomy" id="49283"/>
    <lineage>
        <taxon>Bacteria</taxon>
        <taxon>Bacillati</taxon>
        <taxon>Bacillota</taxon>
        <taxon>Bacilli</taxon>
        <taxon>Bacillales</taxon>
        <taxon>Paenibacillaceae</taxon>
        <taxon>Paenibacillus</taxon>
    </lineage>
</organism>
<dbReference type="OrthoDB" id="9782128at2"/>
<dbReference type="GO" id="GO:0005737">
    <property type="term" value="C:cytoplasm"/>
    <property type="evidence" value="ECO:0007669"/>
    <property type="project" value="TreeGrafter"/>
</dbReference>
<feature type="binding site" evidence="2">
    <location>
        <position position="61"/>
    </location>
    <ligand>
        <name>substrate</name>
    </ligand>
</feature>
<evidence type="ECO:0000313" key="3">
    <source>
        <dbReference type="EMBL" id="RJG24506.1"/>
    </source>
</evidence>
<dbReference type="InterPro" id="IPR050275">
    <property type="entry name" value="PGM_Phosphatase"/>
</dbReference>